<feature type="transmembrane region" description="Helical" evidence="7">
    <location>
        <begin position="142"/>
        <end position="164"/>
    </location>
</feature>
<gene>
    <name evidence="8" type="ORF">EVA_08346</name>
</gene>
<feature type="transmembrane region" description="Helical" evidence="7">
    <location>
        <begin position="43"/>
        <end position="63"/>
    </location>
</feature>
<name>J9GMS9_9ZZZZ</name>
<evidence type="ECO:0000256" key="4">
    <source>
        <dbReference type="ARBA" id="ARBA00022692"/>
    </source>
</evidence>
<dbReference type="EMBL" id="AMCI01002121">
    <property type="protein sequence ID" value="EJX03548.1"/>
    <property type="molecule type" value="Genomic_DNA"/>
</dbReference>
<sequence>MNNSSLKSRLMVMNFLEFAVWGAYLTSMGRYLGQVGLGSHIGWFYSVQGLVSLFMPGIIGIVADRWIPAQRLLSLCHLLAGLFMGIAAFYGMQVGPNVEMAKLFTFYTLSVAFYMPTLALSNSVAFTALTKVGMDTVKDFPIIRVFGTVGFIVTMWVVDLLGFMDNYNQFFVSGAISWLLAAYALPFPPVPLAMARQSAVWYRPWVWMHSVFSRKEKWRFSSFSPCSWAYPFRLPTVMPTPLLAVLPVNPSMPLPSVCSMPVSLYPSPKSVKPAVFFSSPSS</sequence>
<keyword evidence="4 7" id="KW-0812">Transmembrane</keyword>
<dbReference type="PANTHER" id="PTHR23522:SF4">
    <property type="entry name" value="NUCLEOSIDE PERMEASE NUPG-RELATED"/>
    <property type="match status" value="1"/>
</dbReference>
<feature type="transmembrane region" description="Helical" evidence="7">
    <location>
        <begin position="12"/>
        <end position="31"/>
    </location>
</feature>
<dbReference type="AlphaFoldDB" id="J9GMS9"/>
<evidence type="ECO:0000256" key="6">
    <source>
        <dbReference type="ARBA" id="ARBA00023136"/>
    </source>
</evidence>
<keyword evidence="3" id="KW-1003">Cell membrane</keyword>
<feature type="transmembrane region" description="Helical" evidence="7">
    <location>
        <begin position="170"/>
        <end position="187"/>
    </location>
</feature>
<evidence type="ECO:0000256" key="5">
    <source>
        <dbReference type="ARBA" id="ARBA00022989"/>
    </source>
</evidence>
<feature type="transmembrane region" description="Helical" evidence="7">
    <location>
        <begin position="72"/>
        <end position="92"/>
    </location>
</feature>
<evidence type="ECO:0000256" key="7">
    <source>
        <dbReference type="SAM" id="Phobius"/>
    </source>
</evidence>
<comment type="subcellular location">
    <subcellularLocation>
        <location evidence="1">Cell membrane</location>
        <topology evidence="1">Multi-pass membrane protein</topology>
    </subcellularLocation>
</comment>
<accession>J9GMS9</accession>
<evidence type="ECO:0000256" key="1">
    <source>
        <dbReference type="ARBA" id="ARBA00004651"/>
    </source>
</evidence>
<evidence type="ECO:0000313" key="8">
    <source>
        <dbReference type="EMBL" id="EJX03548.1"/>
    </source>
</evidence>
<dbReference type="Pfam" id="PF03825">
    <property type="entry name" value="Nuc_H_symport"/>
    <property type="match status" value="1"/>
</dbReference>
<dbReference type="GO" id="GO:0015213">
    <property type="term" value="F:uridine transmembrane transporter activity"/>
    <property type="evidence" value="ECO:0007669"/>
    <property type="project" value="TreeGrafter"/>
</dbReference>
<dbReference type="GO" id="GO:0005886">
    <property type="term" value="C:plasma membrane"/>
    <property type="evidence" value="ECO:0007669"/>
    <property type="project" value="UniProtKB-SubCell"/>
</dbReference>
<organism evidence="8">
    <name type="scientific">gut metagenome</name>
    <dbReference type="NCBI Taxonomy" id="749906"/>
    <lineage>
        <taxon>unclassified sequences</taxon>
        <taxon>metagenomes</taxon>
        <taxon>organismal metagenomes</taxon>
    </lineage>
</organism>
<reference evidence="8" key="1">
    <citation type="journal article" date="2012" name="PLoS ONE">
        <title>Gene sets for utilization of primary and secondary nutrition supplies in the distal gut of endangered iberian lynx.</title>
        <authorList>
            <person name="Alcaide M."/>
            <person name="Messina E."/>
            <person name="Richter M."/>
            <person name="Bargiela R."/>
            <person name="Peplies J."/>
            <person name="Huws S.A."/>
            <person name="Newbold C.J."/>
            <person name="Golyshin P.N."/>
            <person name="Simon M.A."/>
            <person name="Lopez G."/>
            <person name="Yakimov M.M."/>
            <person name="Ferrer M."/>
        </authorList>
    </citation>
    <scope>NUCLEOTIDE SEQUENCE</scope>
</reference>
<dbReference type="InterPro" id="IPR036259">
    <property type="entry name" value="MFS_trans_sf"/>
</dbReference>
<dbReference type="InterPro" id="IPR004740">
    <property type="entry name" value="Nuc_H_symport"/>
</dbReference>
<evidence type="ECO:0000256" key="2">
    <source>
        <dbReference type="ARBA" id="ARBA00022448"/>
    </source>
</evidence>
<keyword evidence="2" id="KW-0813">Transport</keyword>
<protein>
    <submittedName>
        <fullName evidence="8">Nucleoside permease NupG</fullName>
    </submittedName>
</protein>
<evidence type="ECO:0000256" key="3">
    <source>
        <dbReference type="ARBA" id="ARBA00022475"/>
    </source>
</evidence>
<comment type="caution">
    <text evidence="8">The sequence shown here is derived from an EMBL/GenBank/DDBJ whole genome shotgun (WGS) entry which is preliminary data.</text>
</comment>
<dbReference type="GO" id="GO:0015212">
    <property type="term" value="F:cytidine transmembrane transporter activity"/>
    <property type="evidence" value="ECO:0007669"/>
    <property type="project" value="TreeGrafter"/>
</dbReference>
<feature type="transmembrane region" description="Helical" evidence="7">
    <location>
        <begin position="104"/>
        <end position="130"/>
    </location>
</feature>
<keyword evidence="6 7" id="KW-0472">Membrane</keyword>
<dbReference type="PANTHER" id="PTHR23522">
    <property type="entry name" value="BLL5896 PROTEIN"/>
    <property type="match status" value="1"/>
</dbReference>
<dbReference type="Gene3D" id="1.20.1250.20">
    <property type="entry name" value="MFS general substrate transporter like domains"/>
    <property type="match status" value="1"/>
</dbReference>
<keyword evidence="5 7" id="KW-1133">Transmembrane helix</keyword>
<proteinExistence type="predicted"/>